<comment type="similarity">
    <text evidence="1">Belongs to the leucine-binding protein family.</text>
</comment>
<proteinExistence type="inferred from homology"/>
<dbReference type="CDD" id="cd14014">
    <property type="entry name" value="STKc_PknB_like"/>
    <property type="match status" value="1"/>
</dbReference>
<dbReference type="SUPFAM" id="SSF53822">
    <property type="entry name" value="Periplasmic binding protein-like I"/>
    <property type="match status" value="1"/>
</dbReference>
<dbReference type="Gene3D" id="1.10.510.10">
    <property type="entry name" value="Transferase(Phosphotransferase) domain 1"/>
    <property type="match status" value="1"/>
</dbReference>
<evidence type="ECO:0000256" key="6">
    <source>
        <dbReference type="ARBA" id="ARBA00022840"/>
    </source>
</evidence>
<protein>
    <recommendedName>
        <fullName evidence="8">Protein kinase domain-containing protein</fullName>
    </recommendedName>
</protein>
<evidence type="ECO:0000313" key="10">
    <source>
        <dbReference type="Proteomes" id="UP001500879"/>
    </source>
</evidence>
<name>A0ABN0YWP3_9ACTN</name>
<dbReference type="SMART" id="SM00220">
    <property type="entry name" value="S_TKc"/>
    <property type="match status" value="1"/>
</dbReference>
<sequence length="715" mass="73885">MTVRPLVAGDPEAIGGHRLLARIGAGGMGVVYLARSEGGALAALKVIRAEHAADPGFRARFRREARAAARIDGRWTAPVTAADPDAAEPWIATAFVPGPSLTETVAAYGPLPPASVRALGARLAEALAAVHAAGLVHRDIKPGNVLLALDGPRLIDFGIARVSGATALTATDVVIGTPGYLSPEQARARHEEPGPPSDVFSLGCLLAYAASGRPPFGGGGAVAALFRTIHEEPDLDDVPDAALRALAARCLAKDPADRPTVTELRAELGDFADGDWLPAGLPAMIAERAAQVLDLPGPERAAVAPVVDAPPAPGRRRFLLLGASGAGLLAAGGAAAAWLAGGPPSSPAADSRPSRTIAVHADLTGPGKPLGVAVQQGARLAVEQHNALTDRHFDLVLRTHDDRGDTARARETARRLVADHQVCAVIGPTSDATALAARDTYNAASLPMLTAWAGSDDLYGTVSTTAPAVFQIRPPDSVLAAPLVHYLTVVRPVVRTALVDDRATPGHSWLIAKSLTDALSSGGTVTTHTVAAATDDFGPTATAALAARAQAVVYCGNSPRRAASCARALRTAGATGTFAATEPVLDPAFLRGAGAAAEGAVFSTTFVDPARVEPAAGFVRSYRQRYGARHVERGAAEAYDALGLAARTLTAMGTGAVDRGTFTHRLRALPYRGVTRTLAFRTDTGAVQMSPGLFLWRVEKGTPVYLGQFRNVRDP</sequence>
<dbReference type="InterPro" id="IPR000719">
    <property type="entry name" value="Prot_kinase_dom"/>
</dbReference>
<accession>A0ABN0YWP3</accession>
<organism evidence="9 10">
    <name type="scientific">Streptomyces luteireticuli</name>
    <dbReference type="NCBI Taxonomy" id="173858"/>
    <lineage>
        <taxon>Bacteria</taxon>
        <taxon>Bacillati</taxon>
        <taxon>Actinomycetota</taxon>
        <taxon>Actinomycetes</taxon>
        <taxon>Kitasatosporales</taxon>
        <taxon>Streptomycetaceae</taxon>
        <taxon>Streptomyces</taxon>
    </lineage>
</organism>
<dbReference type="PANTHER" id="PTHR43289">
    <property type="entry name" value="MITOGEN-ACTIVATED PROTEIN KINASE KINASE KINASE 20-RELATED"/>
    <property type="match status" value="1"/>
</dbReference>
<dbReference type="Gene3D" id="3.30.200.20">
    <property type="entry name" value="Phosphorylase Kinase, domain 1"/>
    <property type="match status" value="1"/>
</dbReference>
<keyword evidence="3" id="KW-0732">Signal</keyword>
<dbReference type="InterPro" id="IPR008271">
    <property type="entry name" value="Ser/Thr_kinase_AS"/>
</dbReference>
<dbReference type="InterPro" id="IPR017441">
    <property type="entry name" value="Protein_kinase_ATP_BS"/>
</dbReference>
<dbReference type="InterPro" id="IPR011009">
    <property type="entry name" value="Kinase-like_dom_sf"/>
</dbReference>
<feature type="binding site" evidence="7">
    <location>
        <position position="45"/>
    </location>
    <ligand>
        <name>ATP</name>
        <dbReference type="ChEBI" id="CHEBI:30616"/>
    </ligand>
</feature>
<dbReference type="Proteomes" id="UP001500879">
    <property type="component" value="Unassembled WGS sequence"/>
</dbReference>
<keyword evidence="4 7" id="KW-0547">Nucleotide-binding</keyword>
<evidence type="ECO:0000259" key="8">
    <source>
        <dbReference type="PROSITE" id="PS50011"/>
    </source>
</evidence>
<evidence type="ECO:0000256" key="5">
    <source>
        <dbReference type="ARBA" id="ARBA00022777"/>
    </source>
</evidence>
<evidence type="ECO:0000256" key="2">
    <source>
        <dbReference type="ARBA" id="ARBA00022679"/>
    </source>
</evidence>
<keyword evidence="5" id="KW-0418">Kinase</keyword>
<dbReference type="InterPro" id="IPR028081">
    <property type="entry name" value="Leu-bd"/>
</dbReference>
<dbReference type="RefSeq" id="WP_344026519.1">
    <property type="nucleotide sequence ID" value="NZ_BAAABX010000048.1"/>
</dbReference>
<reference evidence="9 10" key="1">
    <citation type="journal article" date="2019" name="Int. J. Syst. Evol. Microbiol.">
        <title>The Global Catalogue of Microorganisms (GCM) 10K type strain sequencing project: providing services to taxonomists for standard genome sequencing and annotation.</title>
        <authorList>
            <consortium name="The Broad Institute Genomics Platform"/>
            <consortium name="The Broad Institute Genome Sequencing Center for Infectious Disease"/>
            <person name="Wu L."/>
            <person name="Ma J."/>
        </authorList>
    </citation>
    <scope>NUCLEOTIDE SEQUENCE [LARGE SCALE GENOMIC DNA]</scope>
    <source>
        <strain evidence="9 10">JCM 4788</strain>
    </source>
</reference>
<feature type="domain" description="Protein kinase" evidence="8">
    <location>
        <begin position="17"/>
        <end position="277"/>
    </location>
</feature>
<evidence type="ECO:0000313" key="9">
    <source>
        <dbReference type="EMBL" id="GAA0415741.1"/>
    </source>
</evidence>
<evidence type="ECO:0000256" key="7">
    <source>
        <dbReference type="PROSITE-ProRule" id="PRU10141"/>
    </source>
</evidence>
<dbReference type="PANTHER" id="PTHR43289:SF34">
    <property type="entry name" value="SERINE_THREONINE-PROTEIN KINASE YBDM-RELATED"/>
    <property type="match status" value="1"/>
</dbReference>
<dbReference type="PROSITE" id="PS00108">
    <property type="entry name" value="PROTEIN_KINASE_ST"/>
    <property type="match status" value="1"/>
</dbReference>
<dbReference type="SUPFAM" id="SSF56112">
    <property type="entry name" value="Protein kinase-like (PK-like)"/>
    <property type="match status" value="1"/>
</dbReference>
<dbReference type="PROSITE" id="PS00107">
    <property type="entry name" value="PROTEIN_KINASE_ATP"/>
    <property type="match status" value="1"/>
</dbReference>
<evidence type="ECO:0000256" key="1">
    <source>
        <dbReference type="ARBA" id="ARBA00010062"/>
    </source>
</evidence>
<dbReference type="Pfam" id="PF00069">
    <property type="entry name" value="Pkinase"/>
    <property type="match status" value="1"/>
</dbReference>
<gene>
    <name evidence="9" type="ORF">GCM10010357_41330</name>
</gene>
<dbReference type="PROSITE" id="PS50011">
    <property type="entry name" value="PROTEIN_KINASE_DOM"/>
    <property type="match status" value="1"/>
</dbReference>
<comment type="caution">
    <text evidence="9">The sequence shown here is derived from an EMBL/GenBank/DDBJ whole genome shotgun (WGS) entry which is preliminary data.</text>
</comment>
<keyword evidence="2" id="KW-0808">Transferase</keyword>
<evidence type="ECO:0000256" key="4">
    <source>
        <dbReference type="ARBA" id="ARBA00022741"/>
    </source>
</evidence>
<dbReference type="Gene3D" id="3.40.50.2300">
    <property type="match status" value="2"/>
</dbReference>
<dbReference type="InterPro" id="IPR028082">
    <property type="entry name" value="Peripla_BP_I"/>
</dbReference>
<dbReference type="EMBL" id="BAAABX010000048">
    <property type="protein sequence ID" value="GAA0415741.1"/>
    <property type="molecule type" value="Genomic_DNA"/>
</dbReference>
<keyword evidence="6 7" id="KW-0067">ATP-binding</keyword>
<keyword evidence="10" id="KW-1185">Reference proteome</keyword>
<dbReference type="Pfam" id="PF13458">
    <property type="entry name" value="Peripla_BP_6"/>
    <property type="match status" value="1"/>
</dbReference>
<evidence type="ECO:0000256" key="3">
    <source>
        <dbReference type="ARBA" id="ARBA00022729"/>
    </source>
</evidence>